<dbReference type="InterPro" id="IPR050483">
    <property type="entry name" value="CoA-transferase_III_domain"/>
</dbReference>
<dbReference type="Pfam" id="PF02515">
    <property type="entry name" value="CoA_transf_3"/>
    <property type="match status" value="1"/>
</dbReference>
<dbReference type="Proteomes" id="UP000229498">
    <property type="component" value="Unassembled WGS sequence"/>
</dbReference>
<evidence type="ECO:0000313" key="3">
    <source>
        <dbReference type="Proteomes" id="UP000229498"/>
    </source>
</evidence>
<dbReference type="InterPro" id="IPR023606">
    <property type="entry name" value="CoA-Trfase_III_dom_1_sf"/>
</dbReference>
<dbReference type="PANTHER" id="PTHR48207">
    <property type="entry name" value="SUCCINATE--HYDROXYMETHYLGLUTARATE COA-TRANSFERASE"/>
    <property type="match status" value="1"/>
</dbReference>
<sequence length="394" mass="42758">MSDGSRPRPMEGLTVVDFTAFVAGPYATRLMADMGANVIKVEPPEGETLRGTPPQVNGMSGFFSQLNCGKKSVTLNLKSAKGRELAADLAAKADVLIENFRPGVMQRLNLDYESLSARNPRLIYCSISGYGQTGPDAQRPAFAPIINAASGYTMAEFRYQRATDKPESSRTLAADVLGANHALIAITTALYRREITGEGDRIDVELLAGLMNMIPFELQEAQFPIEKLNIPVFDPIKAQDGYFVVAPVTVKNFAALAEACGHPEWLTDPRFSTTGERMAHWMELFGEVEKWAADKSAQDAARTIEAAGCPARRYLTPKQALENPHMLERGSIVEVNDQMGRHKVVNTPFRFARAEAGVSAGAPSLGAQTDGVLAEVLDLDRAEIERLRGDGALG</sequence>
<dbReference type="GO" id="GO:0008410">
    <property type="term" value="F:CoA-transferase activity"/>
    <property type="evidence" value="ECO:0007669"/>
    <property type="project" value="TreeGrafter"/>
</dbReference>
<proteinExistence type="predicted"/>
<comment type="caution">
    <text evidence="2">The sequence shown here is derived from an EMBL/GenBank/DDBJ whole genome shotgun (WGS) entry which is preliminary data.</text>
</comment>
<gene>
    <name evidence="2" type="ORF">CVT23_20215</name>
</gene>
<dbReference type="AlphaFoldDB" id="A0A2M9FWH6"/>
<dbReference type="RefSeq" id="WP_109795632.1">
    <property type="nucleotide sequence ID" value="NZ_PHIG01000054.1"/>
</dbReference>
<dbReference type="OrthoDB" id="5720311at2"/>
<organism evidence="2 3">
    <name type="scientific">Minwuia thermotolerans</name>
    <dbReference type="NCBI Taxonomy" id="2056226"/>
    <lineage>
        <taxon>Bacteria</taxon>
        <taxon>Pseudomonadati</taxon>
        <taxon>Pseudomonadota</taxon>
        <taxon>Alphaproteobacteria</taxon>
        <taxon>Minwuiales</taxon>
        <taxon>Minwuiaceae</taxon>
        <taxon>Minwuia</taxon>
    </lineage>
</organism>
<evidence type="ECO:0000313" key="2">
    <source>
        <dbReference type="EMBL" id="PJK27807.1"/>
    </source>
</evidence>
<dbReference type="PANTHER" id="PTHR48207:SF3">
    <property type="entry name" value="SUCCINATE--HYDROXYMETHYLGLUTARATE COA-TRANSFERASE"/>
    <property type="match status" value="1"/>
</dbReference>
<name>A0A2M9FWH6_9PROT</name>
<keyword evidence="3" id="KW-1185">Reference proteome</keyword>
<evidence type="ECO:0000256" key="1">
    <source>
        <dbReference type="ARBA" id="ARBA00022679"/>
    </source>
</evidence>
<reference evidence="2 3" key="1">
    <citation type="submission" date="2017-11" db="EMBL/GenBank/DDBJ databases">
        <title>Draft genome sequence of Rhizobiales bacterium SY3-13.</title>
        <authorList>
            <person name="Sun C."/>
        </authorList>
    </citation>
    <scope>NUCLEOTIDE SEQUENCE [LARGE SCALE GENOMIC DNA]</scope>
    <source>
        <strain evidence="2 3">SY3-13</strain>
    </source>
</reference>
<dbReference type="Gene3D" id="3.30.1540.10">
    <property type="entry name" value="formyl-coa transferase, domain 3"/>
    <property type="match status" value="1"/>
</dbReference>
<accession>A0A2M9FWH6</accession>
<dbReference type="SUPFAM" id="SSF89796">
    <property type="entry name" value="CoA-transferase family III (CaiB/BaiF)"/>
    <property type="match status" value="1"/>
</dbReference>
<keyword evidence="1" id="KW-0808">Transferase</keyword>
<protein>
    <submittedName>
        <fullName evidence="2">Carnitine dehydratase</fullName>
    </submittedName>
</protein>
<dbReference type="EMBL" id="PHIG01000054">
    <property type="protein sequence ID" value="PJK27807.1"/>
    <property type="molecule type" value="Genomic_DNA"/>
</dbReference>
<dbReference type="Gene3D" id="3.40.50.10540">
    <property type="entry name" value="Crotonobetainyl-coa:carnitine coa-transferase, domain 1"/>
    <property type="match status" value="1"/>
</dbReference>
<dbReference type="InterPro" id="IPR003673">
    <property type="entry name" value="CoA-Trfase_fam_III"/>
</dbReference>
<dbReference type="InterPro" id="IPR044855">
    <property type="entry name" value="CoA-Trfase_III_dom3_sf"/>
</dbReference>